<dbReference type="RefSeq" id="WP_273942111.1">
    <property type="nucleotide sequence ID" value="NZ_CP097263.1"/>
</dbReference>
<dbReference type="InterPro" id="IPR012349">
    <property type="entry name" value="Split_barrel_FMN-bd"/>
</dbReference>
<evidence type="ECO:0000313" key="3">
    <source>
        <dbReference type="Proteomes" id="UP001589810"/>
    </source>
</evidence>
<dbReference type="SUPFAM" id="SSF50475">
    <property type="entry name" value="FMN-binding split barrel"/>
    <property type="match status" value="1"/>
</dbReference>
<comment type="caution">
    <text evidence="2">The sequence shown here is derived from an EMBL/GenBank/DDBJ whole genome shotgun (WGS) entry which is preliminary data.</text>
</comment>
<keyword evidence="3" id="KW-1185">Reference proteome</keyword>
<dbReference type="Proteomes" id="UP001589810">
    <property type="component" value="Unassembled WGS sequence"/>
</dbReference>
<dbReference type="Pfam" id="PF12900">
    <property type="entry name" value="Pyridox_ox_2"/>
    <property type="match status" value="1"/>
</dbReference>
<feature type="compositionally biased region" description="Basic residues" evidence="1">
    <location>
        <begin position="156"/>
        <end position="166"/>
    </location>
</feature>
<reference evidence="2 3" key="1">
    <citation type="submission" date="2024-09" db="EMBL/GenBank/DDBJ databases">
        <authorList>
            <person name="Sun Q."/>
            <person name="Mori K."/>
        </authorList>
    </citation>
    <scope>NUCLEOTIDE SEQUENCE [LARGE SCALE GENOMIC DNA]</scope>
    <source>
        <strain evidence="2 3">TBRC 1432</strain>
    </source>
</reference>
<feature type="region of interest" description="Disordered" evidence="1">
    <location>
        <begin position="139"/>
        <end position="166"/>
    </location>
</feature>
<protein>
    <submittedName>
        <fullName evidence="2">Pyridoxamine 5'-phosphate oxidase family protein</fullName>
    </submittedName>
</protein>
<gene>
    <name evidence="2" type="ORF">ACFFH7_10205</name>
</gene>
<dbReference type="InterPro" id="IPR024747">
    <property type="entry name" value="Pyridox_Oxase-rel"/>
</dbReference>
<sequence>MFDAAGLEILDRAECLELLRTRSLGRIVFTDQAMPAVLPVNFSVWDGSLLIRTGAGGKLAAATRNAVVAFEVDEIDPDSGKGWSVVVVGRSGVVDNPAEVTEAAEVAPRSSVGGRDHLIRVRIGSITGRRVNDVAEPEVRATWRPWAQPGGAGSGRQRRRSRSRRR</sequence>
<dbReference type="EMBL" id="JBHLUD010000002">
    <property type="protein sequence ID" value="MFC0541855.1"/>
    <property type="molecule type" value="Genomic_DNA"/>
</dbReference>
<name>A0ABV6MNH3_9PSEU</name>
<accession>A0ABV6MNH3</accession>
<evidence type="ECO:0000256" key="1">
    <source>
        <dbReference type="SAM" id="MobiDB-lite"/>
    </source>
</evidence>
<proteinExistence type="predicted"/>
<evidence type="ECO:0000313" key="2">
    <source>
        <dbReference type="EMBL" id="MFC0541855.1"/>
    </source>
</evidence>
<organism evidence="2 3">
    <name type="scientific">Kutzneria chonburiensis</name>
    <dbReference type="NCBI Taxonomy" id="1483604"/>
    <lineage>
        <taxon>Bacteria</taxon>
        <taxon>Bacillati</taxon>
        <taxon>Actinomycetota</taxon>
        <taxon>Actinomycetes</taxon>
        <taxon>Pseudonocardiales</taxon>
        <taxon>Pseudonocardiaceae</taxon>
        <taxon>Kutzneria</taxon>
    </lineage>
</organism>
<dbReference type="Gene3D" id="2.30.110.10">
    <property type="entry name" value="Electron Transport, Fmn-binding Protein, Chain A"/>
    <property type="match status" value="1"/>
</dbReference>